<evidence type="ECO:0000259" key="1">
    <source>
        <dbReference type="Pfam" id="PF13470"/>
    </source>
</evidence>
<geneLocation type="plasmid" evidence="3">
    <name>Plasmid_229336_12</name>
</geneLocation>
<dbReference type="GO" id="GO:0003677">
    <property type="term" value="F:DNA binding"/>
    <property type="evidence" value="ECO:0007669"/>
    <property type="project" value="UniProtKB-KW"/>
</dbReference>
<dbReference type="InterPro" id="IPR029060">
    <property type="entry name" value="PIN-like_dom_sf"/>
</dbReference>
<keyword evidence="2" id="KW-0614">Plasmid</keyword>
<comment type="caution">
    <text evidence="2">The sequence shown here is derived from an EMBL/GenBank/DDBJ whole genome shotgun (WGS) entry which is preliminary data.</text>
</comment>
<evidence type="ECO:0000313" key="2">
    <source>
        <dbReference type="EMBL" id="KPH49677.1"/>
    </source>
</evidence>
<protein>
    <submittedName>
        <fullName evidence="2">DNA-binding protein</fullName>
    </submittedName>
</protein>
<dbReference type="AlphaFoldDB" id="A0AAW3J546"/>
<accession>A0AAW3J546</accession>
<reference evidence="2 3" key="1">
    <citation type="submission" date="2014-06" db="EMBL/GenBank/DDBJ databases">
        <title>Helicobacter pullorum isolates in fresh chicken meat - phenotypic and genotypic features.</title>
        <authorList>
            <person name="Borges V."/>
            <person name="Santos A."/>
            <person name="Correia C.B."/>
            <person name="Saraiva M."/>
            <person name="Menard A."/>
            <person name="Vieira L."/>
            <person name="Sampaio D.A."/>
            <person name="Gomes J.P."/>
            <person name="Oleastro M."/>
        </authorList>
    </citation>
    <scope>NUCLEOTIDE SEQUENCE [LARGE SCALE GENOMIC DNA]</scope>
    <source>
        <strain evidence="2 3">229336/12</strain>
        <plasmid evidence="3">Plasmid_229336_12</plasmid>
    </source>
</reference>
<dbReference type="Gene3D" id="3.40.50.1010">
    <property type="entry name" value="5'-nuclease"/>
    <property type="match status" value="1"/>
</dbReference>
<dbReference type="RefSeq" id="WP_002845371.1">
    <property type="nucleotide sequence ID" value="NZ_CABKNZ010000035.1"/>
</dbReference>
<dbReference type="CDD" id="cd09854">
    <property type="entry name" value="PIN_VapC-like"/>
    <property type="match status" value="1"/>
</dbReference>
<dbReference type="Pfam" id="PF13470">
    <property type="entry name" value="PIN_3"/>
    <property type="match status" value="1"/>
</dbReference>
<organism evidence="2 3">
    <name type="scientific">Helicobacter pullorum</name>
    <dbReference type="NCBI Taxonomy" id="35818"/>
    <lineage>
        <taxon>Bacteria</taxon>
        <taxon>Pseudomonadati</taxon>
        <taxon>Campylobacterota</taxon>
        <taxon>Epsilonproteobacteria</taxon>
        <taxon>Campylobacterales</taxon>
        <taxon>Helicobacteraceae</taxon>
        <taxon>Helicobacter</taxon>
    </lineage>
</organism>
<dbReference type="Proteomes" id="UP000037800">
    <property type="component" value="Plasmid p229336_12"/>
</dbReference>
<proteinExistence type="predicted"/>
<sequence>MKKVYLDTNILLDYFNSERAYHNEARQLVYYLLTNNIQIVFSEDMISTLVYILKKTNIDMMQFYNYLSKITLDPKILICSFSGSVIRSACQMCQSYNDDFEDYLQYFCAEKENCCAIYSMDKKFPNLKIPVKRYGEIDI</sequence>
<name>A0AAW3J546_9HELI</name>
<keyword evidence="2" id="KW-0238">DNA-binding</keyword>
<evidence type="ECO:0000313" key="3">
    <source>
        <dbReference type="Proteomes" id="UP000037800"/>
    </source>
</evidence>
<feature type="domain" description="PIN" evidence="1">
    <location>
        <begin position="3"/>
        <end position="122"/>
    </location>
</feature>
<dbReference type="EMBL" id="JNUR01000046">
    <property type="protein sequence ID" value="KPH49677.1"/>
    <property type="molecule type" value="Genomic_DNA"/>
</dbReference>
<dbReference type="SUPFAM" id="SSF88723">
    <property type="entry name" value="PIN domain-like"/>
    <property type="match status" value="1"/>
</dbReference>
<dbReference type="InterPro" id="IPR002716">
    <property type="entry name" value="PIN_dom"/>
</dbReference>
<gene>
    <name evidence="2" type="ORF">HPU229336_07000</name>
</gene>